<dbReference type="SUPFAM" id="SSF55874">
    <property type="entry name" value="ATPase domain of HSP90 chaperone/DNA topoisomerase II/histidine kinase"/>
    <property type="match status" value="1"/>
</dbReference>
<dbReference type="Pfam" id="PF00512">
    <property type="entry name" value="HisKA"/>
    <property type="match status" value="1"/>
</dbReference>
<gene>
    <name evidence="17" type="primary">yycG_5</name>
    <name evidence="17" type="ORF">PAM7971_02288</name>
</gene>
<evidence type="ECO:0000256" key="10">
    <source>
        <dbReference type="ARBA" id="ARBA00022840"/>
    </source>
</evidence>
<keyword evidence="7 14" id="KW-0812">Transmembrane</keyword>
<evidence type="ECO:0000256" key="1">
    <source>
        <dbReference type="ARBA" id="ARBA00000085"/>
    </source>
</evidence>
<dbReference type="InterPro" id="IPR013767">
    <property type="entry name" value="PAS_fold"/>
</dbReference>
<dbReference type="InterPro" id="IPR003661">
    <property type="entry name" value="HisK_dim/P_dom"/>
</dbReference>
<keyword evidence="5" id="KW-0597">Phosphoprotein</keyword>
<feature type="transmembrane region" description="Helical" evidence="14">
    <location>
        <begin position="18"/>
        <end position="38"/>
    </location>
</feature>
<keyword evidence="4" id="KW-1003">Cell membrane</keyword>
<dbReference type="Proteomes" id="UP000193307">
    <property type="component" value="Unassembled WGS sequence"/>
</dbReference>
<dbReference type="STRING" id="658057.SAMN04488032_10537"/>
<evidence type="ECO:0000259" key="16">
    <source>
        <dbReference type="PROSITE" id="PS50112"/>
    </source>
</evidence>
<proteinExistence type="predicted"/>
<dbReference type="GO" id="GO:0005886">
    <property type="term" value="C:plasma membrane"/>
    <property type="evidence" value="ECO:0007669"/>
    <property type="project" value="UniProtKB-SubCell"/>
</dbReference>
<dbReference type="Pfam" id="PF00989">
    <property type="entry name" value="PAS"/>
    <property type="match status" value="1"/>
</dbReference>
<evidence type="ECO:0000313" key="17">
    <source>
        <dbReference type="EMBL" id="SLN46834.1"/>
    </source>
</evidence>
<protein>
    <recommendedName>
        <fullName evidence="3">histidine kinase</fullName>
        <ecNumber evidence="3">2.7.13.3</ecNumber>
    </recommendedName>
</protein>
<evidence type="ECO:0000256" key="8">
    <source>
        <dbReference type="ARBA" id="ARBA00022741"/>
    </source>
</evidence>
<evidence type="ECO:0000256" key="3">
    <source>
        <dbReference type="ARBA" id="ARBA00012438"/>
    </source>
</evidence>
<dbReference type="NCBIfam" id="TIGR00229">
    <property type="entry name" value="sensory_box"/>
    <property type="match status" value="1"/>
</dbReference>
<dbReference type="RefSeq" id="WP_170842155.1">
    <property type="nucleotide sequence ID" value="NZ_FNZV01000005.1"/>
</dbReference>
<dbReference type="AlphaFoldDB" id="A0A1Y5SRL6"/>
<dbReference type="FunFam" id="3.30.565.10:FF:000006">
    <property type="entry name" value="Sensor histidine kinase WalK"/>
    <property type="match status" value="1"/>
</dbReference>
<dbReference type="InterPro" id="IPR000014">
    <property type="entry name" value="PAS"/>
</dbReference>
<evidence type="ECO:0000256" key="9">
    <source>
        <dbReference type="ARBA" id="ARBA00022777"/>
    </source>
</evidence>
<reference evidence="17 18" key="1">
    <citation type="submission" date="2017-03" db="EMBL/GenBank/DDBJ databases">
        <authorList>
            <person name="Afonso C.L."/>
            <person name="Miller P.J."/>
            <person name="Scott M.A."/>
            <person name="Spackman E."/>
            <person name="Goraichik I."/>
            <person name="Dimitrov K.M."/>
            <person name="Suarez D.L."/>
            <person name="Swayne D.E."/>
        </authorList>
    </citation>
    <scope>NUCLEOTIDE SEQUENCE [LARGE SCALE GENOMIC DNA]</scope>
    <source>
        <strain evidence="17 18">CECT 7971</strain>
    </source>
</reference>
<keyword evidence="6 17" id="KW-0808">Transferase</keyword>
<dbReference type="InterPro" id="IPR035965">
    <property type="entry name" value="PAS-like_dom_sf"/>
</dbReference>
<dbReference type="EC" id="2.7.13.3" evidence="3"/>
<dbReference type="Gene3D" id="3.30.565.10">
    <property type="entry name" value="Histidine kinase-like ATPase, C-terminal domain"/>
    <property type="match status" value="1"/>
</dbReference>
<dbReference type="CDD" id="cd00082">
    <property type="entry name" value="HisKA"/>
    <property type="match status" value="1"/>
</dbReference>
<dbReference type="Pfam" id="PF21623">
    <property type="entry name" value="HK_sensor_dom_bact"/>
    <property type="match status" value="1"/>
</dbReference>
<evidence type="ECO:0000256" key="5">
    <source>
        <dbReference type="ARBA" id="ARBA00022553"/>
    </source>
</evidence>
<keyword evidence="11 14" id="KW-1133">Transmembrane helix</keyword>
<accession>A0A1Y5SRL6</accession>
<dbReference type="Gene3D" id="1.10.287.130">
    <property type="match status" value="1"/>
</dbReference>
<keyword evidence="12" id="KW-0902">Two-component regulatory system</keyword>
<dbReference type="InterPro" id="IPR004358">
    <property type="entry name" value="Sig_transdc_His_kin-like_C"/>
</dbReference>
<dbReference type="FunFam" id="1.10.287.130:FF:000001">
    <property type="entry name" value="Two-component sensor histidine kinase"/>
    <property type="match status" value="1"/>
</dbReference>
<dbReference type="InterPro" id="IPR005467">
    <property type="entry name" value="His_kinase_dom"/>
</dbReference>
<keyword evidence="10" id="KW-0067">ATP-binding</keyword>
<keyword evidence="13 14" id="KW-0472">Membrane</keyword>
<dbReference type="SUPFAM" id="SSF103190">
    <property type="entry name" value="Sensory domain-like"/>
    <property type="match status" value="1"/>
</dbReference>
<dbReference type="InterPro" id="IPR003594">
    <property type="entry name" value="HATPase_dom"/>
</dbReference>
<dbReference type="GO" id="GO:0000155">
    <property type="term" value="F:phosphorelay sensor kinase activity"/>
    <property type="evidence" value="ECO:0007669"/>
    <property type="project" value="InterPro"/>
</dbReference>
<keyword evidence="9 17" id="KW-0418">Kinase</keyword>
<comment type="subcellular location">
    <subcellularLocation>
        <location evidence="2">Cell membrane</location>
        <topology evidence="2">Multi-pass membrane protein</topology>
    </subcellularLocation>
</comment>
<evidence type="ECO:0000256" key="4">
    <source>
        <dbReference type="ARBA" id="ARBA00022475"/>
    </source>
</evidence>
<dbReference type="PANTHER" id="PTHR43047">
    <property type="entry name" value="TWO-COMPONENT HISTIDINE PROTEIN KINASE"/>
    <property type="match status" value="1"/>
</dbReference>
<keyword evidence="18" id="KW-1185">Reference proteome</keyword>
<dbReference type="InterPro" id="IPR036890">
    <property type="entry name" value="HATPase_C_sf"/>
</dbReference>
<dbReference type="GO" id="GO:0006355">
    <property type="term" value="P:regulation of DNA-templated transcription"/>
    <property type="evidence" value="ECO:0007669"/>
    <property type="project" value="InterPro"/>
</dbReference>
<feature type="domain" description="PAS" evidence="16">
    <location>
        <begin position="413"/>
        <end position="470"/>
    </location>
</feature>
<dbReference type="PRINTS" id="PR00344">
    <property type="entry name" value="BCTRLSENSOR"/>
</dbReference>
<dbReference type="GO" id="GO:0009927">
    <property type="term" value="F:histidine phosphotransfer kinase activity"/>
    <property type="evidence" value="ECO:0007669"/>
    <property type="project" value="TreeGrafter"/>
</dbReference>
<feature type="domain" description="Histidine kinase" evidence="15">
    <location>
        <begin position="544"/>
        <end position="765"/>
    </location>
</feature>
<evidence type="ECO:0000256" key="7">
    <source>
        <dbReference type="ARBA" id="ARBA00022692"/>
    </source>
</evidence>
<dbReference type="SMART" id="SM00387">
    <property type="entry name" value="HATPase_c"/>
    <property type="match status" value="1"/>
</dbReference>
<dbReference type="PROSITE" id="PS50112">
    <property type="entry name" value="PAS"/>
    <property type="match status" value="1"/>
</dbReference>
<dbReference type="PROSITE" id="PS50109">
    <property type="entry name" value="HIS_KIN"/>
    <property type="match status" value="1"/>
</dbReference>
<evidence type="ECO:0000256" key="14">
    <source>
        <dbReference type="SAM" id="Phobius"/>
    </source>
</evidence>
<evidence type="ECO:0000256" key="13">
    <source>
        <dbReference type="ARBA" id="ARBA00023136"/>
    </source>
</evidence>
<organism evidence="17 18">
    <name type="scientific">Pacificibacter marinus</name>
    <dbReference type="NCBI Taxonomy" id="658057"/>
    <lineage>
        <taxon>Bacteria</taxon>
        <taxon>Pseudomonadati</taxon>
        <taxon>Pseudomonadota</taxon>
        <taxon>Alphaproteobacteria</taxon>
        <taxon>Rhodobacterales</taxon>
        <taxon>Roseobacteraceae</taxon>
        <taxon>Pacificibacter</taxon>
    </lineage>
</organism>
<evidence type="ECO:0000256" key="6">
    <source>
        <dbReference type="ARBA" id="ARBA00022679"/>
    </source>
</evidence>
<dbReference type="CDD" id="cd00130">
    <property type="entry name" value="PAS"/>
    <property type="match status" value="1"/>
</dbReference>
<evidence type="ECO:0000313" key="18">
    <source>
        <dbReference type="Proteomes" id="UP000193307"/>
    </source>
</evidence>
<comment type="catalytic activity">
    <reaction evidence="1">
        <text>ATP + protein L-histidine = ADP + protein N-phospho-L-histidine.</text>
        <dbReference type="EC" id="2.7.13.3"/>
    </reaction>
</comment>
<evidence type="ECO:0000259" key="15">
    <source>
        <dbReference type="PROSITE" id="PS50109"/>
    </source>
</evidence>
<dbReference type="InterPro" id="IPR048760">
    <property type="entry name" value="VP0354-like_sensor_dom"/>
</dbReference>
<dbReference type="Gene3D" id="6.10.340.10">
    <property type="match status" value="1"/>
</dbReference>
<dbReference type="EMBL" id="FWFW01000006">
    <property type="protein sequence ID" value="SLN46834.1"/>
    <property type="molecule type" value="Genomic_DNA"/>
</dbReference>
<dbReference type="InterPro" id="IPR029151">
    <property type="entry name" value="Sensor-like_sf"/>
</dbReference>
<dbReference type="Gene3D" id="3.30.450.20">
    <property type="entry name" value="PAS domain"/>
    <property type="match status" value="2"/>
</dbReference>
<dbReference type="PANTHER" id="PTHR43047:SF72">
    <property type="entry name" value="OSMOSENSING HISTIDINE PROTEIN KINASE SLN1"/>
    <property type="match status" value="1"/>
</dbReference>
<evidence type="ECO:0000256" key="2">
    <source>
        <dbReference type="ARBA" id="ARBA00004651"/>
    </source>
</evidence>
<dbReference type="InterPro" id="IPR036097">
    <property type="entry name" value="HisK_dim/P_sf"/>
</dbReference>
<dbReference type="SMART" id="SM00388">
    <property type="entry name" value="HisKA"/>
    <property type="match status" value="1"/>
</dbReference>
<dbReference type="SUPFAM" id="SSF47384">
    <property type="entry name" value="Homodimeric domain of signal transducing histidine kinase"/>
    <property type="match status" value="1"/>
</dbReference>
<dbReference type="Pfam" id="PF02518">
    <property type="entry name" value="HATPase_c"/>
    <property type="match status" value="1"/>
</dbReference>
<evidence type="ECO:0000256" key="11">
    <source>
        <dbReference type="ARBA" id="ARBA00022989"/>
    </source>
</evidence>
<dbReference type="SUPFAM" id="SSF55785">
    <property type="entry name" value="PYP-like sensor domain (PAS domain)"/>
    <property type="match status" value="1"/>
</dbReference>
<evidence type="ECO:0000256" key="12">
    <source>
        <dbReference type="ARBA" id="ARBA00023012"/>
    </source>
</evidence>
<feature type="transmembrane region" description="Helical" evidence="14">
    <location>
        <begin position="344"/>
        <end position="362"/>
    </location>
</feature>
<keyword evidence="8" id="KW-0547">Nucleotide-binding</keyword>
<dbReference type="GO" id="GO:0005524">
    <property type="term" value="F:ATP binding"/>
    <property type="evidence" value="ECO:0007669"/>
    <property type="project" value="UniProtKB-KW"/>
</dbReference>
<dbReference type="SMART" id="SM00091">
    <property type="entry name" value="PAS"/>
    <property type="match status" value="1"/>
</dbReference>
<name>A0A1Y5SRL6_9RHOB</name>
<sequence length="765" mass="84307">MNIWSLPSLPSMSLRAKVISLVCVTVFISTASISTFFYHRTVKNTLDTAVESLTGETHLLALRFKDAYGQMESDLLLASSSPSIQAITTQQNLDQSSPEGRSLTQKQKDRLADLFTSLMVVRPQYTQIRFIGLPDNGRELVRTNRTPMGIIQAPDQGLQQKGEEPYFQIIAAHMMLSHLDETKSGHAITFSDVTYNRENGKIVIPKVATIRAILPVYTKGHKLFGMLVLNADYEKLLSQAFEDIIQDNSVYVINNAGDYLEYKAGGTISNLEFHDHYSVPPPLAVDLVQTENVIEKSIIGDAFISYFVRVGVSEENSDAAITVMVQSPRAKLLTRANIVRRDSIYLMGLFLALSILLAYIASRMITEPLRELTEKIIYSKDGAAPLNLPTTAKGEIGKLAKAFQELTDSHVASENKLRSIISNIGEGIIIIDEVGEIEGFNPACTRIFGYSEDEALGQNVILLMENKNPDVHADFLKRYTSKSDRTIDRVGREEIGRRKSGETFSIELTVTELYIEDRRVFVGIVRDITERQIAEKAKTEFIAVVSHELRTPLTSIKGALSLMASGAIDPLSEGLQKTVNIALRNSDRLARLINDILDIEKITNGSMKINHVPVDLAQLVQESIEANKAYAMDRGVQLKCRGVDTPVMMMGDANRLMQVLTNLISNGAKFSQTGGVVVVDLSKLEDGKVARISVIDDGIGIPDHALATIFDKFTQVDPSNEHSKEGSGLGLGIAKKLVELHGGKIDIKTKEGIGTTVYVDFSTID</sequence>